<dbReference type="STRING" id="313628.LNTAR_00400"/>
<accession>A6DKB7</accession>
<dbReference type="EMBL" id="ABCK01000007">
    <property type="protein sequence ID" value="EDM27815.1"/>
    <property type="molecule type" value="Genomic_DNA"/>
</dbReference>
<keyword evidence="2" id="KW-1185">Reference proteome</keyword>
<dbReference type="GO" id="GO:0016787">
    <property type="term" value="F:hydrolase activity"/>
    <property type="evidence" value="ECO:0007669"/>
    <property type="project" value="UniProtKB-KW"/>
</dbReference>
<dbReference type="Gene3D" id="3.20.20.80">
    <property type="entry name" value="Glycosidases"/>
    <property type="match status" value="1"/>
</dbReference>
<dbReference type="AlphaFoldDB" id="A6DKB7"/>
<dbReference type="OrthoDB" id="9805159at2"/>
<organism evidence="1 2">
    <name type="scientific">Lentisphaera araneosa HTCC2155</name>
    <dbReference type="NCBI Taxonomy" id="313628"/>
    <lineage>
        <taxon>Bacteria</taxon>
        <taxon>Pseudomonadati</taxon>
        <taxon>Lentisphaerota</taxon>
        <taxon>Lentisphaeria</taxon>
        <taxon>Lentisphaerales</taxon>
        <taxon>Lentisphaeraceae</taxon>
        <taxon>Lentisphaera</taxon>
    </lineage>
</organism>
<dbReference type="InterPro" id="IPR017853">
    <property type="entry name" value="GH"/>
</dbReference>
<evidence type="ECO:0000313" key="1">
    <source>
        <dbReference type="EMBL" id="EDM27815.1"/>
    </source>
</evidence>
<comment type="caution">
    <text evidence="1">The sequence shown here is derived from an EMBL/GenBank/DDBJ whole genome shotgun (WGS) entry which is preliminary data.</text>
</comment>
<reference evidence="1 2" key="1">
    <citation type="journal article" date="2010" name="J. Bacteriol.">
        <title>Genome sequence of Lentisphaera araneosa HTCC2155T, the type species of the order Lentisphaerales in the phylum Lentisphaerae.</title>
        <authorList>
            <person name="Thrash J.C."/>
            <person name="Cho J.C."/>
            <person name="Vergin K.L."/>
            <person name="Morris R.M."/>
            <person name="Giovannoni S.J."/>
        </authorList>
    </citation>
    <scope>NUCLEOTIDE SEQUENCE [LARGE SCALE GENOMIC DNA]</scope>
    <source>
        <strain evidence="1 2">HTCC2155</strain>
    </source>
</reference>
<dbReference type="RefSeq" id="WP_007278329.1">
    <property type="nucleotide sequence ID" value="NZ_ABCK01000007.1"/>
</dbReference>
<dbReference type="eggNOG" id="COG1874">
    <property type="taxonomic scope" value="Bacteria"/>
</dbReference>
<keyword evidence="1" id="KW-0378">Hydrolase</keyword>
<dbReference type="Proteomes" id="UP000004947">
    <property type="component" value="Unassembled WGS sequence"/>
</dbReference>
<dbReference type="SUPFAM" id="SSF51445">
    <property type="entry name" value="(Trans)glycosidases"/>
    <property type="match status" value="1"/>
</dbReference>
<proteinExistence type="predicted"/>
<protein>
    <submittedName>
        <fullName evidence="1">Putative hydrolase</fullName>
    </submittedName>
</protein>
<name>A6DKB7_9BACT</name>
<dbReference type="Gene3D" id="2.60.120.430">
    <property type="entry name" value="Galactose-binding lectin"/>
    <property type="match status" value="1"/>
</dbReference>
<evidence type="ECO:0000313" key="2">
    <source>
        <dbReference type="Proteomes" id="UP000004947"/>
    </source>
</evidence>
<gene>
    <name evidence="1" type="ORF">LNTAR_00400</name>
</gene>
<sequence length="683" mass="78229">MKKTMLILVWLIPGLLFANPLSPFTDKNPLYLEDKTIVHSGETELISRNKQALWQIKKSAQKQLPINFFPAKNQTWDLAQKLWFCIDIHNHGLDPVLIRGEISAGRKKVLGGVLIEPQQKQTLAIFMPQSDSRPANYTELYGAVKSLPNGSISLKWREIDSSKIDKLTLYSYSNSGQHNLEISGFRGATDLVPLENSELAVKNRPYTDIFGQSTLSQWPEKILKESHLSIQKQAETEDLKLHTGNKNLSRFGGLLSGPQFKARGHFYVKKHEGKWWFIDPEGYIFWSFGITGVNNSSVTEEPKLNKIFKNAQNLNRQQGLKRNQWNPRLLNIEKKYGQNWQQDYGHILHKRFKSWGLNTFGNWSTKDYYGLKKTPYTVAVHYRCQKLSQDPKALPDVFHSSFPESLSEKLITLKEEANDPWCLGFFIDNELDFGSKSLSTGSKVLGANKATKTYLDAISQLQKKYQSIDHLNKSWNSQYTNWDQLEVDKVKPNKNLQKDLLNLGRRYLEKYFSTCAELMKIHAPKKLYLGSRIHRKENHLAIESSGKFADVISINCYDFTPLIIKSPKHLDKPIIIGEFHFGTLNERGVWGGGLCTSPNLEQAAKQFKVYLKHALLDPRFVGAHYFQLYDQALTGRKDGENYRIGFLSITDTPYPSMIKAARELAAEMYSLRMAKNLLISEAK</sequence>